<feature type="signal peptide" evidence="3">
    <location>
        <begin position="1"/>
        <end position="28"/>
    </location>
</feature>
<evidence type="ECO:0000256" key="3">
    <source>
        <dbReference type="SAM" id="SignalP"/>
    </source>
</evidence>
<keyword evidence="3" id="KW-0732">Signal</keyword>
<evidence type="ECO:0008006" key="6">
    <source>
        <dbReference type="Google" id="ProtNLM"/>
    </source>
</evidence>
<protein>
    <recommendedName>
        <fullName evidence="6">DUF4168 domain-containing protein</fullName>
    </recommendedName>
</protein>
<evidence type="ECO:0000313" key="5">
    <source>
        <dbReference type="Proteomes" id="UP000199657"/>
    </source>
</evidence>
<evidence type="ECO:0000313" key="4">
    <source>
        <dbReference type="EMBL" id="SEO43376.1"/>
    </source>
</evidence>
<evidence type="ECO:0000256" key="2">
    <source>
        <dbReference type="SAM" id="MobiDB-lite"/>
    </source>
</evidence>
<dbReference type="EMBL" id="FOEG01000001">
    <property type="protein sequence ID" value="SEO43376.1"/>
    <property type="molecule type" value="Genomic_DNA"/>
</dbReference>
<dbReference type="Proteomes" id="UP000199657">
    <property type="component" value="Unassembled WGS sequence"/>
</dbReference>
<reference evidence="4 5" key="1">
    <citation type="submission" date="2016-10" db="EMBL/GenBank/DDBJ databases">
        <authorList>
            <person name="de Groot N.N."/>
        </authorList>
    </citation>
    <scope>NUCLEOTIDE SEQUENCE [LARGE SCALE GENOMIC DNA]</scope>
    <source>
        <strain evidence="4 5">CGMCC 1.6291</strain>
    </source>
</reference>
<feature type="coiled-coil region" evidence="1">
    <location>
        <begin position="56"/>
        <end position="83"/>
    </location>
</feature>
<organism evidence="4 5">
    <name type="scientific">Aquisalimonas asiatica</name>
    <dbReference type="NCBI Taxonomy" id="406100"/>
    <lineage>
        <taxon>Bacteria</taxon>
        <taxon>Pseudomonadati</taxon>
        <taxon>Pseudomonadota</taxon>
        <taxon>Gammaproteobacteria</taxon>
        <taxon>Chromatiales</taxon>
        <taxon>Ectothiorhodospiraceae</taxon>
        <taxon>Aquisalimonas</taxon>
    </lineage>
</organism>
<keyword evidence="5" id="KW-1185">Reference proteome</keyword>
<dbReference type="RefSeq" id="WP_171909746.1">
    <property type="nucleotide sequence ID" value="NZ_FOEG01000001.1"/>
</dbReference>
<keyword evidence="1" id="KW-0175">Coiled coil</keyword>
<proteinExistence type="predicted"/>
<name>A0A1H8PNL0_9GAMM</name>
<sequence>MQMQMIGTGALRALVVAAAMIFAGSAVAQMEQQPQGQEGGPQMELQQIQQRLAEVQEAALENNPGLEQQRDELEELVIRKMEEAGYDPDASMQTLESVQADMQDESLSDEERQQMLQEAQEAQQDLQEAQQVAMQDDEVVEAQQAFQDDLMEAMREEDPETDELIEEFQQIQQDMQGGMGGQQGGEMAPQ</sequence>
<dbReference type="AlphaFoldDB" id="A0A1H8PNL0"/>
<feature type="region of interest" description="Disordered" evidence="2">
    <location>
        <begin position="84"/>
        <end position="136"/>
    </location>
</feature>
<accession>A0A1H8PNL0</accession>
<feature type="chain" id="PRO_5011766348" description="DUF4168 domain-containing protein" evidence="3">
    <location>
        <begin position="29"/>
        <end position="190"/>
    </location>
</feature>
<evidence type="ECO:0000256" key="1">
    <source>
        <dbReference type="SAM" id="Coils"/>
    </source>
</evidence>
<feature type="compositionally biased region" description="Low complexity" evidence="2">
    <location>
        <begin position="114"/>
        <end position="134"/>
    </location>
</feature>
<gene>
    <name evidence="4" type="ORF">SAMN04488052_10157</name>
</gene>